<dbReference type="Gene3D" id="2.30.30.760">
    <property type="match status" value="1"/>
</dbReference>
<dbReference type="CDD" id="cd11614">
    <property type="entry name" value="SAF_CpaB_FlgA_like"/>
    <property type="match status" value="1"/>
</dbReference>
<dbReference type="RefSeq" id="WP_087736307.1">
    <property type="nucleotide sequence ID" value="NZ_CYGY02000042.1"/>
</dbReference>
<protein>
    <submittedName>
        <fullName evidence="7">Flagella basal body P-ring formation protein FlgA</fullName>
    </submittedName>
</protein>
<evidence type="ECO:0000256" key="3">
    <source>
        <dbReference type="ARBA" id="ARBA00022764"/>
    </source>
</evidence>
<gene>
    <name evidence="7" type="ORF">BN2476_420108</name>
</gene>
<feature type="domain" description="SAF" evidence="6">
    <location>
        <begin position="322"/>
        <end position="384"/>
    </location>
</feature>
<dbReference type="PANTHER" id="PTHR36307:SF1">
    <property type="entry name" value="FLAGELLA BASAL BODY P-RING FORMATION PROTEIN FLGA"/>
    <property type="match status" value="1"/>
</dbReference>
<dbReference type="InterPro" id="IPR039246">
    <property type="entry name" value="Flagellar_FlgA"/>
</dbReference>
<feature type="region of interest" description="Disordered" evidence="4">
    <location>
        <begin position="222"/>
        <end position="242"/>
    </location>
</feature>
<evidence type="ECO:0000256" key="4">
    <source>
        <dbReference type="SAM" id="MobiDB-lite"/>
    </source>
</evidence>
<dbReference type="NCBIfam" id="TIGR03170">
    <property type="entry name" value="flgA_cterm"/>
    <property type="match status" value="1"/>
</dbReference>
<dbReference type="OrthoDB" id="8561436at2"/>
<proteinExistence type="predicted"/>
<dbReference type="Pfam" id="PF13144">
    <property type="entry name" value="ChapFlgA"/>
    <property type="match status" value="1"/>
</dbReference>
<dbReference type="PANTHER" id="PTHR36307">
    <property type="entry name" value="FLAGELLA BASAL BODY P-RING FORMATION PROTEIN FLGA"/>
    <property type="match status" value="1"/>
</dbReference>
<keyword evidence="2 5" id="KW-0732">Signal</keyword>
<keyword evidence="8" id="KW-1185">Reference proteome</keyword>
<reference evidence="7" key="1">
    <citation type="submission" date="2016-12" db="EMBL/GenBank/DDBJ databases">
        <authorList>
            <person name="Moulin L."/>
        </authorList>
    </citation>
    <scope>NUCLEOTIDE SEQUENCE [LARGE SCALE GENOMIC DNA]</scope>
    <source>
        <strain evidence="7">STM 7183</strain>
    </source>
</reference>
<dbReference type="InterPro" id="IPR017585">
    <property type="entry name" value="SAF_FlgA"/>
</dbReference>
<evidence type="ECO:0000256" key="2">
    <source>
        <dbReference type="ARBA" id="ARBA00022729"/>
    </source>
</evidence>
<evidence type="ECO:0000313" key="8">
    <source>
        <dbReference type="Proteomes" id="UP000195569"/>
    </source>
</evidence>
<evidence type="ECO:0000313" key="7">
    <source>
        <dbReference type="EMBL" id="SIT44652.1"/>
    </source>
</evidence>
<keyword evidence="7" id="KW-0282">Flagellum</keyword>
<sequence length="446" mass="45317">MPSPFATASRHARRAGARAARALSAMVLVGACAVVSHAHAQENGAPIVIAGPAEKNPAELQAMAERMNAPAPRATAPAVATPGVAAPAVVPPMLGPNPRNDADRFAQAAHADGAIVIPGAAEAVAQRESAVAANAPGMMRVSLQPTSRQVMPVVVAPAQAAARQTAAVQPIAVNPPAGNAFPNAATTQPRGVALRNNAAASAPSVAAPAQVQTQVQTQLQTQLQPQAHAAAQPAAPVPAGQQDGESIRRAALAYLQQQSAGLPGKVEISVATVFPRGLAACTTLEPFLPTGARLWGRTTVGVRCAGERPWTLYIQAKVSVHATYYLASRAIGPGELLTAADLVARDGDLTLLPQAVITDPAQAVGSVALMRVSAGLPLRRDMLKSAESVTIGQSVKVVAQGQGFSISAEGSVMNNASPGQPVKVKMASGQIVQGIVKDGGTVEIQL</sequence>
<dbReference type="Pfam" id="PF17656">
    <property type="entry name" value="ChapFlgA_N"/>
    <property type="match status" value="1"/>
</dbReference>
<evidence type="ECO:0000256" key="5">
    <source>
        <dbReference type="SAM" id="SignalP"/>
    </source>
</evidence>
<name>A0A1N7SBB0_9BURK</name>
<dbReference type="GO" id="GO:0044780">
    <property type="term" value="P:bacterial-type flagellum assembly"/>
    <property type="evidence" value="ECO:0007669"/>
    <property type="project" value="InterPro"/>
</dbReference>
<evidence type="ECO:0000256" key="1">
    <source>
        <dbReference type="ARBA" id="ARBA00004418"/>
    </source>
</evidence>
<dbReference type="AlphaFoldDB" id="A0A1N7SBB0"/>
<dbReference type="InterPro" id="IPR013974">
    <property type="entry name" value="SAF"/>
</dbReference>
<dbReference type="EMBL" id="CYGY02000042">
    <property type="protein sequence ID" value="SIT44652.1"/>
    <property type="molecule type" value="Genomic_DNA"/>
</dbReference>
<dbReference type="Gene3D" id="3.90.1210.10">
    <property type="entry name" value="Antifreeze-like/N-acetylneuraminic acid synthase C-terminal domain"/>
    <property type="match status" value="1"/>
</dbReference>
<keyword evidence="3" id="KW-0574">Periplasm</keyword>
<keyword evidence="7" id="KW-0969">Cilium</keyword>
<dbReference type="InterPro" id="IPR041231">
    <property type="entry name" value="FlgA_N"/>
</dbReference>
<comment type="subcellular location">
    <subcellularLocation>
        <location evidence="1">Periplasm</location>
    </subcellularLocation>
</comment>
<dbReference type="Proteomes" id="UP000195569">
    <property type="component" value="Unassembled WGS sequence"/>
</dbReference>
<feature type="signal peptide" evidence="5">
    <location>
        <begin position="1"/>
        <end position="40"/>
    </location>
</feature>
<dbReference type="SMART" id="SM00858">
    <property type="entry name" value="SAF"/>
    <property type="match status" value="1"/>
</dbReference>
<keyword evidence="7" id="KW-0966">Cell projection</keyword>
<dbReference type="GO" id="GO:0042597">
    <property type="term" value="C:periplasmic space"/>
    <property type="evidence" value="ECO:0007669"/>
    <property type="project" value="UniProtKB-SubCell"/>
</dbReference>
<organism evidence="7 8">
    <name type="scientific">Paraburkholderia piptadeniae</name>
    <dbReference type="NCBI Taxonomy" id="1701573"/>
    <lineage>
        <taxon>Bacteria</taxon>
        <taxon>Pseudomonadati</taxon>
        <taxon>Pseudomonadota</taxon>
        <taxon>Betaproteobacteria</taxon>
        <taxon>Burkholderiales</taxon>
        <taxon>Burkholderiaceae</taxon>
        <taxon>Paraburkholderia</taxon>
    </lineage>
</organism>
<feature type="chain" id="PRO_5011980953" evidence="5">
    <location>
        <begin position="41"/>
        <end position="446"/>
    </location>
</feature>
<accession>A0A1N7SBB0</accession>
<evidence type="ECO:0000259" key="6">
    <source>
        <dbReference type="SMART" id="SM00858"/>
    </source>
</evidence>
<comment type="caution">
    <text evidence="7">The sequence shown here is derived from an EMBL/GenBank/DDBJ whole genome shotgun (WGS) entry which is preliminary data.</text>
</comment>